<dbReference type="NCBIfam" id="TIGR00756">
    <property type="entry name" value="PPR"/>
    <property type="match status" value="1"/>
</dbReference>
<dbReference type="InterPro" id="IPR002885">
    <property type="entry name" value="PPR_rpt"/>
</dbReference>
<name>A0A9Q1KZ45_9CARY</name>
<dbReference type="PROSITE" id="PS51375">
    <property type="entry name" value="PPR"/>
    <property type="match status" value="1"/>
</dbReference>
<proteinExistence type="inferred from homology"/>
<keyword evidence="5" id="KW-1185">Reference proteome</keyword>
<dbReference type="OrthoDB" id="185373at2759"/>
<dbReference type="PANTHER" id="PTHR47938:SF35">
    <property type="entry name" value="PENTATRICOPEPTIDE REPEAT-CONTAINING PROTEIN 4, MITOCHONDRIAL-RELATED"/>
    <property type="match status" value="1"/>
</dbReference>
<feature type="repeat" description="PPR" evidence="3">
    <location>
        <begin position="130"/>
        <end position="160"/>
    </location>
</feature>
<protein>
    <recommendedName>
        <fullName evidence="6">Pentatricopeptide repeat-containing protein</fullName>
    </recommendedName>
</protein>
<evidence type="ECO:0000313" key="4">
    <source>
        <dbReference type="EMBL" id="KAJ8452540.1"/>
    </source>
</evidence>
<gene>
    <name evidence="4" type="ORF">Cgig2_000129</name>
</gene>
<comment type="caution">
    <text evidence="4">The sequence shown here is derived from an EMBL/GenBank/DDBJ whole genome shotgun (WGS) entry which is preliminary data.</text>
</comment>
<comment type="similarity">
    <text evidence="1">Belongs to the PPR family. P subfamily.</text>
</comment>
<evidence type="ECO:0000256" key="3">
    <source>
        <dbReference type="PROSITE-ProRule" id="PRU00708"/>
    </source>
</evidence>
<dbReference type="GO" id="GO:0003729">
    <property type="term" value="F:mRNA binding"/>
    <property type="evidence" value="ECO:0007669"/>
    <property type="project" value="TreeGrafter"/>
</dbReference>
<sequence>MAQSAVFRSSELRCPVSAGGILVPRERRMDSVEEAAKILKIVVMSGGVPDIITHNVGRGKSDQAPNFRKQQLRKGCPSYPITYMILLEQVFKHCGLLKALEVLDDLAVAGYYPNIVACYLLFSDSNSSPTLITYNIVIDGQAKKGFMETAMEIFRFMVKC</sequence>
<dbReference type="Pfam" id="PF12854">
    <property type="entry name" value="PPR_1"/>
    <property type="match status" value="1"/>
</dbReference>
<evidence type="ECO:0008006" key="6">
    <source>
        <dbReference type="Google" id="ProtNLM"/>
    </source>
</evidence>
<evidence type="ECO:0000256" key="1">
    <source>
        <dbReference type="ARBA" id="ARBA00007626"/>
    </source>
</evidence>
<dbReference type="Proteomes" id="UP001153076">
    <property type="component" value="Unassembled WGS sequence"/>
</dbReference>
<reference evidence="4" key="1">
    <citation type="submission" date="2022-04" db="EMBL/GenBank/DDBJ databases">
        <title>Carnegiea gigantea Genome sequencing and assembly v2.</title>
        <authorList>
            <person name="Copetti D."/>
            <person name="Sanderson M.J."/>
            <person name="Burquez A."/>
            <person name="Wojciechowski M.F."/>
        </authorList>
    </citation>
    <scope>NUCLEOTIDE SEQUENCE</scope>
    <source>
        <strain evidence="4">SGP5-SGP5p</strain>
        <tissue evidence="4">Aerial part</tissue>
    </source>
</reference>
<dbReference type="Gene3D" id="1.25.40.10">
    <property type="entry name" value="Tetratricopeptide repeat domain"/>
    <property type="match status" value="1"/>
</dbReference>
<organism evidence="4 5">
    <name type="scientific">Carnegiea gigantea</name>
    <dbReference type="NCBI Taxonomy" id="171969"/>
    <lineage>
        <taxon>Eukaryota</taxon>
        <taxon>Viridiplantae</taxon>
        <taxon>Streptophyta</taxon>
        <taxon>Embryophyta</taxon>
        <taxon>Tracheophyta</taxon>
        <taxon>Spermatophyta</taxon>
        <taxon>Magnoliopsida</taxon>
        <taxon>eudicotyledons</taxon>
        <taxon>Gunneridae</taxon>
        <taxon>Pentapetalae</taxon>
        <taxon>Caryophyllales</taxon>
        <taxon>Cactineae</taxon>
        <taxon>Cactaceae</taxon>
        <taxon>Cactoideae</taxon>
        <taxon>Echinocereeae</taxon>
        <taxon>Carnegiea</taxon>
    </lineage>
</organism>
<dbReference type="PANTHER" id="PTHR47938">
    <property type="entry name" value="RESPIRATORY COMPLEX I CHAPERONE (CIA84), PUTATIVE (AFU_ORTHOLOGUE AFUA_2G06020)-RELATED"/>
    <property type="match status" value="1"/>
</dbReference>
<dbReference type="InterPro" id="IPR011990">
    <property type="entry name" value="TPR-like_helical_dom_sf"/>
</dbReference>
<dbReference type="AlphaFoldDB" id="A0A9Q1KZ45"/>
<keyword evidence="2" id="KW-0677">Repeat</keyword>
<accession>A0A9Q1KZ45</accession>
<evidence type="ECO:0000313" key="5">
    <source>
        <dbReference type="Proteomes" id="UP001153076"/>
    </source>
</evidence>
<dbReference type="EMBL" id="JAKOGI010000004">
    <property type="protein sequence ID" value="KAJ8452540.1"/>
    <property type="molecule type" value="Genomic_DNA"/>
</dbReference>
<evidence type="ECO:0000256" key="2">
    <source>
        <dbReference type="ARBA" id="ARBA00022737"/>
    </source>
</evidence>